<dbReference type="Proteomes" id="UP000305948">
    <property type="component" value="Unassembled WGS sequence"/>
</dbReference>
<gene>
    <name evidence="2" type="ORF">OE88DRAFT_1737273</name>
</gene>
<evidence type="ECO:0008006" key="4">
    <source>
        <dbReference type="Google" id="ProtNLM"/>
    </source>
</evidence>
<dbReference type="OrthoDB" id="1859733at2759"/>
<accession>A0A5C3MVR1</accession>
<evidence type="ECO:0000256" key="1">
    <source>
        <dbReference type="SAM" id="SignalP"/>
    </source>
</evidence>
<dbReference type="PANTHER" id="PTHR35567">
    <property type="entry name" value="MALATE DEHYDROGENASE (AFU_ORTHOLOGUE AFUA_2G13800)"/>
    <property type="match status" value="1"/>
</dbReference>
<organism evidence="2 3">
    <name type="scientific">Heliocybe sulcata</name>
    <dbReference type="NCBI Taxonomy" id="5364"/>
    <lineage>
        <taxon>Eukaryota</taxon>
        <taxon>Fungi</taxon>
        <taxon>Dikarya</taxon>
        <taxon>Basidiomycota</taxon>
        <taxon>Agaricomycotina</taxon>
        <taxon>Agaricomycetes</taxon>
        <taxon>Gloeophyllales</taxon>
        <taxon>Gloeophyllaceae</taxon>
        <taxon>Heliocybe</taxon>
    </lineage>
</organism>
<sequence>MNFRAFSVSSILAAALAWTVFPSAAAHRLSSESSSALRCNVTNVALRLPANQTQLFQPNTTLSFLALAVGVQNYTCSNTSTWTNIGAVADLFDISCLANSLIFDAIPSITYCAWNSTPDLITPLDMISVFTGNPDVLGQHYYVPNPAGSGTSPKWDFTSAAYKGDSNAYVVGAKVGDLPAPDTKEDIDWVQLKSVEGELATVVYRTQTKGGQPPTSCTPGSALLSVKYTSQYWFFGSSLKKLHEKEEL</sequence>
<proteinExistence type="predicted"/>
<evidence type="ECO:0000313" key="3">
    <source>
        <dbReference type="Proteomes" id="UP000305948"/>
    </source>
</evidence>
<dbReference type="Pfam" id="PF11937">
    <property type="entry name" value="DUF3455"/>
    <property type="match status" value="1"/>
</dbReference>
<dbReference type="AlphaFoldDB" id="A0A5C3MVR1"/>
<protein>
    <recommendedName>
        <fullName evidence="4">Malate dehydrogenase</fullName>
    </recommendedName>
</protein>
<name>A0A5C3MVR1_9AGAM</name>
<keyword evidence="3" id="KW-1185">Reference proteome</keyword>
<reference evidence="2 3" key="1">
    <citation type="journal article" date="2019" name="Nat. Ecol. Evol.">
        <title>Megaphylogeny resolves global patterns of mushroom evolution.</title>
        <authorList>
            <person name="Varga T."/>
            <person name="Krizsan K."/>
            <person name="Foldi C."/>
            <person name="Dima B."/>
            <person name="Sanchez-Garcia M."/>
            <person name="Sanchez-Ramirez S."/>
            <person name="Szollosi G.J."/>
            <person name="Szarkandi J.G."/>
            <person name="Papp V."/>
            <person name="Albert L."/>
            <person name="Andreopoulos W."/>
            <person name="Angelini C."/>
            <person name="Antonin V."/>
            <person name="Barry K.W."/>
            <person name="Bougher N.L."/>
            <person name="Buchanan P."/>
            <person name="Buyck B."/>
            <person name="Bense V."/>
            <person name="Catcheside P."/>
            <person name="Chovatia M."/>
            <person name="Cooper J."/>
            <person name="Damon W."/>
            <person name="Desjardin D."/>
            <person name="Finy P."/>
            <person name="Geml J."/>
            <person name="Haridas S."/>
            <person name="Hughes K."/>
            <person name="Justo A."/>
            <person name="Karasinski D."/>
            <person name="Kautmanova I."/>
            <person name="Kiss B."/>
            <person name="Kocsube S."/>
            <person name="Kotiranta H."/>
            <person name="LaButti K.M."/>
            <person name="Lechner B.E."/>
            <person name="Liimatainen K."/>
            <person name="Lipzen A."/>
            <person name="Lukacs Z."/>
            <person name="Mihaltcheva S."/>
            <person name="Morgado L.N."/>
            <person name="Niskanen T."/>
            <person name="Noordeloos M.E."/>
            <person name="Ohm R.A."/>
            <person name="Ortiz-Santana B."/>
            <person name="Ovrebo C."/>
            <person name="Racz N."/>
            <person name="Riley R."/>
            <person name="Savchenko A."/>
            <person name="Shiryaev A."/>
            <person name="Soop K."/>
            <person name="Spirin V."/>
            <person name="Szebenyi C."/>
            <person name="Tomsovsky M."/>
            <person name="Tulloss R.E."/>
            <person name="Uehling J."/>
            <person name="Grigoriev I.V."/>
            <person name="Vagvolgyi C."/>
            <person name="Papp T."/>
            <person name="Martin F.M."/>
            <person name="Miettinen O."/>
            <person name="Hibbett D.S."/>
            <person name="Nagy L.G."/>
        </authorList>
    </citation>
    <scope>NUCLEOTIDE SEQUENCE [LARGE SCALE GENOMIC DNA]</scope>
    <source>
        <strain evidence="2 3">OMC1185</strain>
    </source>
</reference>
<dbReference type="PANTHER" id="PTHR35567:SF1">
    <property type="entry name" value="CONSERVED FUNGAL PROTEIN (AFU_ORTHOLOGUE AFUA_1G14230)"/>
    <property type="match status" value="1"/>
</dbReference>
<feature type="chain" id="PRO_5022966218" description="Malate dehydrogenase" evidence="1">
    <location>
        <begin position="27"/>
        <end position="248"/>
    </location>
</feature>
<evidence type="ECO:0000313" key="2">
    <source>
        <dbReference type="EMBL" id="TFK49063.1"/>
    </source>
</evidence>
<dbReference type="EMBL" id="ML213517">
    <property type="protein sequence ID" value="TFK49063.1"/>
    <property type="molecule type" value="Genomic_DNA"/>
</dbReference>
<dbReference type="InterPro" id="IPR021851">
    <property type="entry name" value="DUF3455"/>
</dbReference>
<keyword evidence="1" id="KW-0732">Signal</keyword>
<feature type="signal peptide" evidence="1">
    <location>
        <begin position="1"/>
        <end position="26"/>
    </location>
</feature>